<evidence type="ECO:0000313" key="3">
    <source>
        <dbReference type="EMBL" id="QTB90871.1"/>
    </source>
</evidence>
<dbReference type="RefSeq" id="WP_081975064.1">
    <property type="nucleotide sequence ID" value="NZ_CP071732.1"/>
</dbReference>
<dbReference type="Pfam" id="PF03837">
    <property type="entry name" value="RecT"/>
    <property type="match status" value="1"/>
</dbReference>
<evidence type="ECO:0000256" key="1">
    <source>
        <dbReference type="SAM" id="MobiDB-lite"/>
    </source>
</evidence>
<keyword evidence="4" id="KW-1185">Reference proteome</keyword>
<proteinExistence type="predicted"/>
<dbReference type="EMBL" id="CP071732">
    <property type="protein sequence ID" value="QTB90871.1"/>
    <property type="molecule type" value="Genomic_DNA"/>
</dbReference>
<evidence type="ECO:0000313" key="4">
    <source>
        <dbReference type="Proteomes" id="UP000663729"/>
    </source>
</evidence>
<evidence type="ECO:0000313" key="2">
    <source>
        <dbReference type="EMBL" id="QTB90809.1"/>
    </source>
</evidence>
<dbReference type="InterPro" id="IPR018330">
    <property type="entry name" value="RecT_fam"/>
</dbReference>
<accession>A0ABX7SBW4</accession>
<feature type="compositionally biased region" description="Basic and acidic residues" evidence="1">
    <location>
        <begin position="230"/>
        <end position="241"/>
    </location>
</feature>
<reference evidence="2 4" key="1">
    <citation type="submission" date="2021-03" db="EMBL/GenBank/DDBJ databases">
        <title>Genome sequencing of Bifidobacterium saguini DSMZ 23967.</title>
        <authorList>
            <person name="Kim J."/>
        </authorList>
    </citation>
    <scope>NUCLEOTIDE SEQUENCE [LARGE SCALE GENOMIC DNA]</scope>
    <source>
        <strain evidence="2 4">DSMZ 23967</strain>
    </source>
</reference>
<gene>
    <name evidence="2" type="ORF">BSD967_11080</name>
    <name evidence="3" type="ORF">BSD967_11415</name>
</gene>
<feature type="compositionally biased region" description="Acidic residues" evidence="1">
    <location>
        <begin position="253"/>
        <end position="269"/>
    </location>
</feature>
<dbReference type="NCBIfam" id="TIGR00616">
    <property type="entry name" value="rect"/>
    <property type="match status" value="1"/>
</dbReference>
<dbReference type="InterPro" id="IPR004590">
    <property type="entry name" value="ssDNA_annealing_RecT"/>
</dbReference>
<protein>
    <submittedName>
        <fullName evidence="2">Recombinase RecT</fullName>
    </submittedName>
</protein>
<sequence>MGQLAAQAQNRQLQTMNPQQNMRHLLEKSWPRIMAVIGNNLSPQRLYQMYVSTINREPQLASCSVESVLSCFMKCAALGLEPSNVDGLGRAYILPYGNKNMRTGQKEATLIIGYKGMIDLARRSGQIRDISARAVHEGDDFSYNYGLNEDLRHVPCAKPGRLTHVYMIANFKDGGHYFQVMNADEIEAAAKRSPSYGKSVSPWKSDYEAMAKKTVIRRAFPFLPVSVEARDAASSDERTPDYSDVFNPLPDATVDEAPVEVGVDEEVEESERQPEAQPETSPVETKRAEMIRRFQALGVASDGEACETISKILERTVVKTSDLSEAELDKVLGQLKASVKEGE</sequence>
<name>A0ABX7SBW4_9BIFI</name>
<dbReference type="EMBL" id="CP071732">
    <property type="protein sequence ID" value="QTB90809.1"/>
    <property type="molecule type" value="Genomic_DNA"/>
</dbReference>
<organism evidence="2 4">
    <name type="scientific">Bifidobacterium saguini</name>
    <dbReference type="NCBI Taxonomy" id="762210"/>
    <lineage>
        <taxon>Bacteria</taxon>
        <taxon>Bacillati</taxon>
        <taxon>Actinomycetota</taxon>
        <taxon>Actinomycetes</taxon>
        <taxon>Bifidobacteriales</taxon>
        <taxon>Bifidobacteriaceae</taxon>
        <taxon>Bifidobacterium</taxon>
    </lineage>
</organism>
<dbReference type="Proteomes" id="UP000663729">
    <property type="component" value="Chromosome"/>
</dbReference>
<feature type="region of interest" description="Disordered" evidence="1">
    <location>
        <begin position="230"/>
        <end position="286"/>
    </location>
</feature>